<proteinExistence type="predicted"/>
<accession>A0A2N0PED0</accession>
<organism evidence="1 2">
    <name type="scientific">Rhizophagus irregularis</name>
    <dbReference type="NCBI Taxonomy" id="588596"/>
    <lineage>
        <taxon>Eukaryota</taxon>
        <taxon>Fungi</taxon>
        <taxon>Fungi incertae sedis</taxon>
        <taxon>Mucoromycota</taxon>
        <taxon>Glomeromycotina</taxon>
        <taxon>Glomeromycetes</taxon>
        <taxon>Glomerales</taxon>
        <taxon>Glomeraceae</taxon>
        <taxon>Rhizophagus</taxon>
    </lineage>
</organism>
<gene>
    <name evidence="1" type="ORF">RhiirA5_421223</name>
</gene>
<sequence>MYLLWKTTYLVNVVYGNIEKVRKYYDTILTKIHIPEKLVNEQELWRKECDPLRIMEGWTSGNSDIDKFIKDTMYNIRIRKTYINKLLEQVTFDRFIDINEIW</sequence>
<dbReference type="EMBL" id="LLXJ01000907">
    <property type="protein sequence ID" value="PKC05181.1"/>
    <property type="molecule type" value="Genomic_DNA"/>
</dbReference>
<comment type="caution">
    <text evidence="1">The sequence shown here is derived from an EMBL/GenBank/DDBJ whole genome shotgun (WGS) entry which is preliminary data.</text>
</comment>
<dbReference type="AlphaFoldDB" id="A0A2N0PED0"/>
<evidence type="ECO:0000313" key="2">
    <source>
        <dbReference type="Proteomes" id="UP000232722"/>
    </source>
</evidence>
<protein>
    <submittedName>
        <fullName evidence="1">Uncharacterized protein</fullName>
    </submittedName>
</protein>
<dbReference type="VEuPathDB" id="FungiDB:RhiirA1_461099"/>
<reference evidence="1 2" key="1">
    <citation type="submission" date="2016-04" db="EMBL/GenBank/DDBJ databases">
        <title>Genome analyses suggest a sexual origin of heterokaryosis in a supposedly ancient asexual fungus.</title>
        <authorList>
            <person name="Ropars J."/>
            <person name="Sedzielewska K."/>
            <person name="Noel J."/>
            <person name="Charron P."/>
            <person name="Farinelli L."/>
            <person name="Marton T."/>
            <person name="Kruger M."/>
            <person name="Pelin A."/>
            <person name="Brachmann A."/>
            <person name="Corradi N."/>
        </authorList>
    </citation>
    <scope>NUCLEOTIDE SEQUENCE [LARGE SCALE GENOMIC DNA]</scope>
    <source>
        <strain evidence="1 2">A5</strain>
    </source>
</reference>
<dbReference type="Proteomes" id="UP000232722">
    <property type="component" value="Unassembled WGS sequence"/>
</dbReference>
<evidence type="ECO:0000313" key="1">
    <source>
        <dbReference type="EMBL" id="PKC05181.1"/>
    </source>
</evidence>
<name>A0A2N0PED0_9GLOM</name>
<reference evidence="1 2" key="2">
    <citation type="submission" date="2017-09" db="EMBL/GenBank/DDBJ databases">
        <title>Extensive intraspecific genome diversity in a model arbuscular mycorrhizal fungus.</title>
        <authorList>
            <person name="Chen E.C."/>
            <person name="Morin E."/>
            <person name="Beaudet D."/>
            <person name="Noel J."/>
            <person name="Ndikumana S."/>
            <person name="Charron P."/>
            <person name="St-Onge C."/>
            <person name="Giorgi J."/>
            <person name="Grigoriev I.V."/>
            <person name="Roux C."/>
            <person name="Martin F.M."/>
            <person name="Corradi N."/>
        </authorList>
    </citation>
    <scope>NUCLEOTIDE SEQUENCE [LARGE SCALE GENOMIC DNA]</scope>
    <source>
        <strain evidence="1 2">A5</strain>
    </source>
</reference>